<dbReference type="InterPro" id="IPR036365">
    <property type="entry name" value="PGBD-like_sf"/>
</dbReference>
<comment type="subcellular location">
    <subcellularLocation>
        <location evidence="1">Secreted</location>
        <location evidence="1">Extracellular space</location>
        <location evidence="1">Extracellular matrix</location>
    </subcellularLocation>
</comment>
<feature type="binding site" evidence="14">
    <location>
        <position position="156"/>
    </location>
    <ligand>
        <name>Ca(2+)</name>
        <dbReference type="ChEBI" id="CHEBI:29108"/>
        <label>2</label>
    </ligand>
</feature>
<dbReference type="InterPro" id="IPR006026">
    <property type="entry name" value="Peptidase_Metallo"/>
</dbReference>
<dbReference type="InterPro" id="IPR002477">
    <property type="entry name" value="Peptidoglycan-bd-like"/>
</dbReference>
<gene>
    <name evidence="18" type="primary">Mmp7</name>
</gene>
<dbReference type="GO" id="GO:0005615">
    <property type="term" value="C:extracellular space"/>
    <property type="evidence" value="ECO:0007669"/>
    <property type="project" value="TreeGrafter"/>
</dbReference>
<dbReference type="GO" id="GO:0006509">
    <property type="term" value="P:membrane protein ectodomain proteolysis"/>
    <property type="evidence" value="ECO:0007669"/>
    <property type="project" value="Ensembl"/>
</dbReference>
<keyword evidence="5" id="KW-0645">Protease</keyword>
<dbReference type="Ensembl" id="ENSNGAT00000001339.1">
    <property type="protein sequence ID" value="ENSNGAP00000001318.1"/>
    <property type="gene ID" value="ENSNGAG00000000983.1"/>
</dbReference>
<feature type="signal peptide" evidence="16">
    <location>
        <begin position="1"/>
        <end position="20"/>
    </location>
</feature>
<feature type="binding site" evidence="14">
    <location>
        <position position="190"/>
    </location>
    <ligand>
        <name>Ca(2+)</name>
        <dbReference type="ChEBI" id="CHEBI:29108"/>
        <label>2</label>
    </ligand>
</feature>
<feature type="binding site" evidence="14">
    <location>
        <position position="194"/>
    </location>
    <ligand>
        <name>Zn(2+)</name>
        <dbReference type="ChEBI" id="CHEBI:29105"/>
        <label>1</label>
    </ligand>
</feature>
<dbReference type="PROSITE" id="PS00546">
    <property type="entry name" value="CYSTEINE_SWITCH"/>
    <property type="match status" value="1"/>
</dbReference>
<evidence type="ECO:0000313" key="18">
    <source>
        <dbReference type="Ensembl" id="ENSNGAP00000001318.1"/>
    </source>
</evidence>
<evidence type="ECO:0000256" key="6">
    <source>
        <dbReference type="ARBA" id="ARBA00022723"/>
    </source>
</evidence>
<sequence length="261" mass="29040">MAAAQLTLLWAVCLLPGPLALPLPPDAANMSQLQRKQAQDYLEKFYSGDSKTKEISSLAAKLKEMQNFFGLPLTGKLNPHIMEIMQKPRCGVPDVLKYSLFPNKLKWLSKDITYRIVSYTSDLSRRTVDKIVEKAFSMWHEQIPLNFRRVRMGPADIIISFETKDHGDGSPFDGPGNAVAHAFGPGPGLGGDVHFDNDEYWTVSNEIGINFLYAAVHELGHSLGLSHSSVPDAVMYPTYENGDEANLKLSEDDIKGIQKLY</sequence>
<evidence type="ECO:0000313" key="19">
    <source>
        <dbReference type="Proteomes" id="UP000694381"/>
    </source>
</evidence>
<dbReference type="SMART" id="SM00235">
    <property type="entry name" value="ZnMc"/>
    <property type="match status" value="1"/>
</dbReference>
<feature type="chain" id="PRO_5034539097" evidence="16">
    <location>
        <begin position="21"/>
        <end position="261"/>
    </location>
</feature>
<keyword evidence="19" id="KW-1185">Reference proteome</keyword>
<feature type="binding site" evidence="14">
    <location>
        <position position="173"/>
    </location>
    <ligand>
        <name>Ca(2+)</name>
        <dbReference type="ChEBI" id="CHEBI:29108"/>
        <label>3</label>
    </ligand>
</feature>
<feature type="binding site" evidence="14">
    <location>
        <position position="221"/>
    </location>
    <ligand>
        <name>Zn(2+)</name>
        <dbReference type="ChEBI" id="CHEBI:29105"/>
        <label>2</label>
        <note>catalytic</note>
    </ligand>
</feature>
<evidence type="ECO:0000256" key="2">
    <source>
        <dbReference type="ARBA" id="ARBA00010370"/>
    </source>
</evidence>
<keyword evidence="4" id="KW-0272">Extracellular matrix</keyword>
<evidence type="ECO:0000256" key="1">
    <source>
        <dbReference type="ARBA" id="ARBA00004498"/>
    </source>
</evidence>
<dbReference type="GO" id="GO:0030335">
    <property type="term" value="P:positive regulation of cell migration"/>
    <property type="evidence" value="ECO:0007669"/>
    <property type="project" value="Ensembl"/>
</dbReference>
<dbReference type="OMA" id="RWGIADI"/>
<dbReference type="GO" id="GO:0050830">
    <property type="term" value="P:defense response to Gram-positive bacterium"/>
    <property type="evidence" value="ECO:0007669"/>
    <property type="project" value="Ensembl"/>
</dbReference>
<dbReference type="GO" id="GO:0030574">
    <property type="term" value="P:collagen catabolic process"/>
    <property type="evidence" value="ECO:0007669"/>
    <property type="project" value="TreeGrafter"/>
</dbReference>
<dbReference type="InterPro" id="IPR021158">
    <property type="entry name" value="Pept_M10A_Zn_BS"/>
</dbReference>
<dbReference type="FunFam" id="3.40.390.10:FF:000007">
    <property type="entry name" value="Collagenase 3"/>
    <property type="match status" value="1"/>
</dbReference>
<dbReference type="InterPro" id="IPR024079">
    <property type="entry name" value="MetalloPept_cat_dom_sf"/>
</dbReference>
<dbReference type="GO" id="GO:0050829">
    <property type="term" value="P:defense response to Gram-negative bacterium"/>
    <property type="evidence" value="ECO:0007669"/>
    <property type="project" value="Ensembl"/>
</dbReference>
<dbReference type="GO" id="GO:0009410">
    <property type="term" value="P:response to xenobiotic stimulus"/>
    <property type="evidence" value="ECO:0007669"/>
    <property type="project" value="Ensembl"/>
</dbReference>
<reference evidence="18" key="1">
    <citation type="submission" date="2025-08" db="UniProtKB">
        <authorList>
            <consortium name="Ensembl"/>
        </authorList>
    </citation>
    <scope>IDENTIFICATION</scope>
</reference>
<feature type="binding site" description="in inhibited form" evidence="14">
    <location>
        <position position="90"/>
    </location>
    <ligand>
        <name>Zn(2+)</name>
        <dbReference type="ChEBI" id="CHEBI:29105"/>
        <label>2</label>
        <note>catalytic</note>
    </ligand>
</feature>
<feature type="binding site" evidence="14">
    <location>
        <position position="199"/>
    </location>
    <ligand>
        <name>Ca(2+)</name>
        <dbReference type="ChEBI" id="CHEBI:29108"/>
        <label>3</label>
    </ligand>
</feature>
<evidence type="ECO:0000256" key="4">
    <source>
        <dbReference type="ARBA" id="ARBA00022530"/>
    </source>
</evidence>
<dbReference type="GeneTree" id="ENSGT00940000160903"/>
<dbReference type="GO" id="GO:0031012">
    <property type="term" value="C:extracellular matrix"/>
    <property type="evidence" value="ECO:0007669"/>
    <property type="project" value="InterPro"/>
</dbReference>
<feature type="binding site" evidence="14">
    <location>
        <position position="166"/>
    </location>
    <ligand>
        <name>Zn(2+)</name>
        <dbReference type="ChEBI" id="CHEBI:29105"/>
        <label>1</label>
    </ligand>
</feature>
<dbReference type="GO" id="GO:0002779">
    <property type="term" value="P:antibacterial peptide secretion"/>
    <property type="evidence" value="ECO:0007669"/>
    <property type="project" value="Ensembl"/>
</dbReference>
<comment type="similarity">
    <text evidence="2">Belongs to the peptidase M10A family.</text>
</comment>
<comment type="cofactor">
    <cofactor evidence="14">
        <name>Zn(2+)</name>
        <dbReference type="ChEBI" id="CHEBI:29105"/>
    </cofactor>
    <text evidence="14">Binds 2 Zn(2+) ions per subunit.</text>
</comment>
<dbReference type="GO" id="GO:0002780">
    <property type="term" value="P:antibacterial peptide biosynthetic process"/>
    <property type="evidence" value="ECO:0007669"/>
    <property type="project" value="Ensembl"/>
</dbReference>
<proteinExistence type="inferred from homology"/>
<feature type="binding site" evidence="14">
    <location>
        <position position="227"/>
    </location>
    <ligand>
        <name>Zn(2+)</name>
        <dbReference type="ChEBI" id="CHEBI:29105"/>
        <label>2</label>
        <note>catalytic</note>
    </ligand>
</feature>
<dbReference type="GO" id="GO:0030198">
    <property type="term" value="P:extracellular matrix organization"/>
    <property type="evidence" value="ECO:0007669"/>
    <property type="project" value="TreeGrafter"/>
</dbReference>
<evidence type="ECO:0000256" key="15">
    <source>
        <dbReference type="PIRSR" id="PIRSR621190-5"/>
    </source>
</evidence>
<dbReference type="Pfam" id="PF00413">
    <property type="entry name" value="Peptidase_M10"/>
    <property type="match status" value="1"/>
</dbReference>
<keyword evidence="7 16" id="KW-0732">Signal</keyword>
<reference evidence="18" key="2">
    <citation type="submission" date="2025-09" db="UniProtKB">
        <authorList>
            <consortium name="Ensembl"/>
        </authorList>
    </citation>
    <scope>IDENTIFICATION</scope>
</reference>
<evidence type="ECO:0000256" key="8">
    <source>
        <dbReference type="ARBA" id="ARBA00022801"/>
    </source>
</evidence>
<dbReference type="SUPFAM" id="SSF55486">
    <property type="entry name" value="Metalloproteases ('zincins'), catalytic domain"/>
    <property type="match status" value="1"/>
</dbReference>
<evidence type="ECO:0000256" key="9">
    <source>
        <dbReference type="ARBA" id="ARBA00022833"/>
    </source>
</evidence>
<keyword evidence="9 14" id="KW-0862">Zinc</keyword>
<keyword evidence="3" id="KW-0964">Secreted</keyword>
<dbReference type="PANTHER" id="PTHR10201">
    <property type="entry name" value="MATRIX METALLOPROTEINASE"/>
    <property type="match status" value="1"/>
</dbReference>
<dbReference type="GO" id="GO:0031293">
    <property type="term" value="P:membrane protein intracellular domain proteolysis"/>
    <property type="evidence" value="ECO:0007669"/>
    <property type="project" value="Ensembl"/>
</dbReference>
<keyword evidence="12" id="KW-0865">Zymogen</keyword>
<dbReference type="InterPro" id="IPR021190">
    <property type="entry name" value="Pept_M10A"/>
</dbReference>
<keyword evidence="8" id="KW-0378">Hydrolase</keyword>
<keyword evidence="11" id="KW-0482">Metalloprotease</keyword>
<dbReference type="CDD" id="cd04278">
    <property type="entry name" value="ZnMc_MMP"/>
    <property type="match status" value="1"/>
</dbReference>
<evidence type="ECO:0000256" key="13">
    <source>
        <dbReference type="PIRSR" id="PIRSR621190-1"/>
    </source>
</evidence>
<protein>
    <submittedName>
        <fullName evidence="18">Matrix metallopeptidase 7</fullName>
    </submittedName>
</protein>
<dbReference type="InterPro" id="IPR033739">
    <property type="entry name" value="M10A_MMP"/>
</dbReference>
<evidence type="ECO:0000259" key="17">
    <source>
        <dbReference type="SMART" id="SM00235"/>
    </source>
</evidence>
<feature type="active site" evidence="13">
    <location>
        <position position="218"/>
    </location>
</feature>
<feature type="short sequence motif" description="Cysteine switch" evidence="15">
    <location>
        <begin position="88"/>
        <end position="95"/>
    </location>
</feature>
<dbReference type="Proteomes" id="UP000694381">
    <property type="component" value="Unassembled WGS sequence"/>
</dbReference>
<evidence type="ECO:0000256" key="14">
    <source>
        <dbReference type="PIRSR" id="PIRSR621190-2"/>
    </source>
</evidence>
<dbReference type="PRINTS" id="PR00138">
    <property type="entry name" value="MATRIXIN"/>
</dbReference>
<feature type="binding site" evidence="14">
    <location>
        <position position="181"/>
    </location>
    <ligand>
        <name>Zn(2+)</name>
        <dbReference type="ChEBI" id="CHEBI:29105"/>
        <label>1</label>
    </ligand>
</feature>
<evidence type="ECO:0000256" key="7">
    <source>
        <dbReference type="ARBA" id="ARBA00022729"/>
    </source>
</evidence>
<keyword evidence="6 14" id="KW-0479">Metal-binding</keyword>
<accession>A0A8C6QCQ9</accession>
<feature type="domain" description="Peptidase metallopeptidase" evidence="17">
    <location>
        <begin position="103"/>
        <end position="261"/>
    </location>
</feature>
<feature type="binding site" evidence="14">
    <location>
        <position position="122"/>
    </location>
    <ligand>
        <name>Ca(2+)</name>
        <dbReference type="ChEBI" id="CHEBI:29108"/>
        <label>1</label>
    </ligand>
</feature>
<feature type="binding site" evidence="14">
    <location>
        <position position="168"/>
    </location>
    <ligand>
        <name>Zn(2+)</name>
        <dbReference type="ChEBI" id="CHEBI:29105"/>
        <label>1</label>
    </ligand>
</feature>
<evidence type="ECO:0000256" key="5">
    <source>
        <dbReference type="ARBA" id="ARBA00022670"/>
    </source>
</evidence>
<dbReference type="SUPFAM" id="SSF47090">
    <property type="entry name" value="PGBD-like"/>
    <property type="match status" value="1"/>
</dbReference>
<comment type="cofactor">
    <cofactor evidence="14">
        <name>Ca(2+)</name>
        <dbReference type="ChEBI" id="CHEBI:29108"/>
    </cofactor>
    <text evidence="14">Can bind about 5 Ca(2+) ions per subunit.</text>
</comment>
<dbReference type="GO" id="GO:0008270">
    <property type="term" value="F:zinc ion binding"/>
    <property type="evidence" value="ECO:0007669"/>
    <property type="project" value="InterPro"/>
</dbReference>
<dbReference type="InterPro" id="IPR001818">
    <property type="entry name" value="Pept_M10_metallopeptidase"/>
</dbReference>
<dbReference type="Pfam" id="PF01471">
    <property type="entry name" value="PG_binding_1"/>
    <property type="match status" value="1"/>
</dbReference>
<feature type="binding site" evidence="14">
    <location>
        <position position="192"/>
    </location>
    <ligand>
        <name>Ca(2+)</name>
        <dbReference type="ChEBI" id="CHEBI:29108"/>
        <label>2</label>
    </ligand>
</feature>
<evidence type="ECO:0000256" key="16">
    <source>
        <dbReference type="SAM" id="SignalP"/>
    </source>
</evidence>
<feature type="binding site" evidence="14">
    <location>
        <position position="199"/>
    </location>
    <ligand>
        <name>Ca(2+)</name>
        <dbReference type="ChEBI" id="CHEBI:29108"/>
        <label>1</label>
    </ligand>
</feature>
<dbReference type="GO" id="GO:0042127">
    <property type="term" value="P:regulation of cell population proliferation"/>
    <property type="evidence" value="ECO:0007669"/>
    <property type="project" value="Ensembl"/>
</dbReference>
<feature type="binding site" evidence="14">
    <location>
        <position position="196"/>
    </location>
    <ligand>
        <name>Ca(2+)</name>
        <dbReference type="ChEBI" id="CHEBI:29108"/>
        <label>3</label>
    </ligand>
</feature>
<evidence type="ECO:0000256" key="12">
    <source>
        <dbReference type="ARBA" id="ARBA00023145"/>
    </source>
</evidence>
<keyword evidence="10 14" id="KW-0106">Calcium</keyword>
<dbReference type="GO" id="GO:0004222">
    <property type="term" value="F:metalloendopeptidase activity"/>
    <property type="evidence" value="ECO:0007669"/>
    <property type="project" value="InterPro"/>
</dbReference>
<dbReference type="PANTHER" id="PTHR10201:SF143">
    <property type="entry name" value="MATRILYSIN"/>
    <property type="match status" value="1"/>
</dbReference>
<feature type="binding site" evidence="14">
    <location>
        <position position="217"/>
    </location>
    <ligand>
        <name>Zn(2+)</name>
        <dbReference type="ChEBI" id="CHEBI:29105"/>
        <label>2</label>
        <note>catalytic</note>
    </ligand>
</feature>
<feature type="binding site" evidence="14">
    <location>
        <position position="174"/>
    </location>
    <ligand>
        <name>Ca(2+)</name>
        <dbReference type="ChEBI" id="CHEBI:29108"/>
        <label>3</label>
    </ligand>
</feature>
<evidence type="ECO:0000256" key="11">
    <source>
        <dbReference type="ARBA" id="ARBA00023049"/>
    </source>
</evidence>
<name>A0A8C6QCQ9_NANGA</name>
<evidence type="ECO:0000256" key="10">
    <source>
        <dbReference type="ARBA" id="ARBA00022837"/>
    </source>
</evidence>
<dbReference type="AlphaFoldDB" id="A0A8C6QCQ9"/>
<organism evidence="18 19">
    <name type="scientific">Nannospalax galili</name>
    <name type="common">Northern Israeli blind subterranean mole rat</name>
    <name type="synonym">Spalax galili</name>
    <dbReference type="NCBI Taxonomy" id="1026970"/>
    <lineage>
        <taxon>Eukaryota</taxon>
        <taxon>Metazoa</taxon>
        <taxon>Chordata</taxon>
        <taxon>Craniata</taxon>
        <taxon>Vertebrata</taxon>
        <taxon>Euteleostomi</taxon>
        <taxon>Mammalia</taxon>
        <taxon>Eutheria</taxon>
        <taxon>Euarchontoglires</taxon>
        <taxon>Glires</taxon>
        <taxon>Rodentia</taxon>
        <taxon>Myomorpha</taxon>
        <taxon>Muroidea</taxon>
        <taxon>Spalacidae</taxon>
        <taxon>Spalacinae</taxon>
        <taxon>Nannospalax</taxon>
    </lineage>
</organism>
<dbReference type="Gene3D" id="3.40.390.10">
    <property type="entry name" value="Collagenase (Catalytic Domain)"/>
    <property type="match status" value="1"/>
</dbReference>
<feature type="binding site" evidence="14">
    <location>
        <position position="235"/>
    </location>
    <ligand>
        <name>Zn(2+)</name>
        <dbReference type="ChEBI" id="CHEBI:29105"/>
        <label>2</label>
        <note>catalytic</note>
    </ligand>
</feature>
<evidence type="ECO:0000256" key="3">
    <source>
        <dbReference type="ARBA" id="ARBA00022525"/>
    </source>
</evidence>